<organism evidence="2 3">
    <name type="scientific">Hortaea werneckii EXF-2000</name>
    <dbReference type="NCBI Taxonomy" id="1157616"/>
    <lineage>
        <taxon>Eukaryota</taxon>
        <taxon>Fungi</taxon>
        <taxon>Dikarya</taxon>
        <taxon>Ascomycota</taxon>
        <taxon>Pezizomycotina</taxon>
        <taxon>Dothideomycetes</taxon>
        <taxon>Dothideomycetidae</taxon>
        <taxon>Mycosphaerellales</taxon>
        <taxon>Teratosphaeriaceae</taxon>
        <taxon>Hortaea</taxon>
    </lineage>
</organism>
<dbReference type="EMBL" id="MUNK01000423">
    <property type="protein sequence ID" value="OTA21481.1"/>
    <property type="molecule type" value="Genomic_DNA"/>
</dbReference>
<keyword evidence="1" id="KW-0472">Membrane</keyword>
<evidence type="ECO:0000313" key="2">
    <source>
        <dbReference type="EMBL" id="OTA21481.1"/>
    </source>
</evidence>
<dbReference type="VEuPathDB" id="FungiDB:BTJ68_15134"/>
<dbReference type="OrthoDB" id="6132759at2759"/>
<keyword evidence="3" id="KW-1185">Reference proteome</keyword>
<accession>A0A1Z5SMJ7</accession>
<feature type="transmembrane region" description="Helical" evidence="1">
    <location>
        <begin position="12"/>
        <end position="31"/>
    </location>
</feature>
<dbReference type="Proteomes" id="UP000194280">
    <property type="component" value="Unassembled WGS sequence"/>
</dbReference>
<evidence type="ECO:0000256" key="1">
    <source>
        <dbReference type="SAM" id="Phobius"/>
    </source>
</evidence>
<name>A0A1Z5SMJ7_HORWE</name>
<dbReference type="InParanoid" id="A0A1Z5SMJ7"/>
<keyword evidence="1" id="KW-0812">Transmembrane</keyword>
<evidence type="ECO:0000313" key="3">
    <source>
        <dbReference type="Proteomes" id="UP000194280"/>
    </source>
</evidence>
<comment type="caution">
    <text evidence="2">The sequence shown here is derived from an EMBL/GenBank/DDBJ whole genome shotgun (WGS) entry which is preliminary data.</text>
</comment>
<gene>
    <name evidence="2" type="ORF">BTJ68_15134</name>
</gene>
<sequence length="69" mass="7561">MGQPSEEASNALIYCTFAAFLVCGLAISWKLRGQSKGQWLSANRTQKGKQDLQIASISPRQPKAFMADD</sequence>
<proteinExistence type="predicted"/>
<dbReference type="AlphaFoldDB" id="A0A1Z5SMJ7"/>
<keyword evidence="1" id="KW-1133">Transmembrane helix</keyword>
<reference evidence="2 3" key="1">
    <citation type="submission" date="2017-01" db="EMBL/GenBank/DDBJ databases">
        <title>The recent genome duplication of the halophilic yeast Hortaea werneckii: insights from long-read sequencing.</title>
        <authorList>
            <person name="Sinha S."/>
            <person name="Flibotte S."/>
            <person name="Neira M."/>
            <person name="Lenassi M."/>
            <person name="Gostincar C."/>
            <person name="Stajich J.E."/>
            <person name="Nislow C.E."/>
        </authorList>
    </citation>
    <scope>NUCLEOTIDE SEQUENCE [LARGE SCALE GENOMIC DNA]</scope>
    <source>
        <strain evidence="2 3">EXF-2000</strain>
    </source>
</reference>
<protein>
    <submittedName>
        <fullName evidence="2">Uncharacterized protein</fullName>
    </submittedName>
</protein>